<keyword evidence="6" id="KW-1185">Reference proteome</keyword>
<dbReference type="InterPro" id="IPR000032">
    <property type="entry name" value="HPr-like"/>
</dbReference>
<dbReference type="PANTHER" id="PTHR33705:SF2">
    <property type="entry name" value="PHOSPHOCARRIER PROTEIN NPR"/>
    <property type="match status" value="1"/>
</dbReference>
<evidence type="ECO:0000313" key="5">
    <source>
        <dbReference type="EMBL" id="SCP95948.1"/>
    </source>
</evidence>
<comment type="subcellular location">
    <subcellularLocation>
        <location evidence="1">Cytoplasm</location>
    </subcellularLocation>
</comment>
<accession>A0A1D3TQN5</accession>
<keyword evidence="3" id="KW-0598">Phosphotransferase system</keyword>
<dbReference type="Pfam" id="PF00381">
    <property type="entry name" value="PTS-HPr"/>
    <property type="match status" value="1"/>
</dbReference>
<dbReference type="PRINTS" id="PR00107">
    <property type="entry name" value="PHOSPHOCPHPR"/>
</dbReference>
<dbReference type="PANTHER" id="PTHR33705">
    <property type="entry name" value="PHOSPHOCARRIER PROTEIN HPR"/>
    <property type="match status" value="1"/>
</dbReference>
<name>A0A1D3TQN5_9FIRM</name>
<dbReference type="RefSeq" id="WP_091230733.1">
    <property type="nucleotide sequence ID" value="NZ_FMKA01000003.1"/>
</dbReference>
<feature type="domain" description="HPr" evidence="4">
    <location>
        <begin position="1"/>
        <end position="85"/>
    </location>
</feature>
<dbReference type="Proteomes" id="UP000199315">
    <property type="component" value="Unassembled WGS sequence"/>
</dbReference>
<dbReference type="EMBL" id="FMKA01000003">
    <property type="protein sequence ID" value="SCP95948.1"/>
    <property type="molecule type" value="Genomic_DNA"/>
</dbReference>
<organism evidence="5 6">
    <name type="scientific">Anaerobium acetethylicum</name>
    <dbReference type="NCBI Taxonomy" id="1619234"/>
    <lineage>
        <taxon>Bacteria</taxon>
        <taxon>Bacillati</taxon>
        <taxon>Bacillota</taxon>
        <taxon>Clostridia</taxon>
        <taxon>Lachnospirales</taxon>
        <taxon>Lachnospiraceae</taxon>
        <taxon>Anaerobium</taxon>
    </lineage>
</organism>
<evidence type="ECO:0000256" key="1">
    <source>
        <dbReference type="ARBA" id="ARBA00004496"/>
    </source>
</evidence>
<sequence length="85" mass="9136">MKSFNYTIKDALGIHARPAGMIVMETKAFTSAITLSANGKSADLRRLMALMALGVKQGTEVTVTAEGPDEDAAIVKMEEFFKANL</sequence>
<dbReference type="CDD" id="cd00367">
    <property type="entry name" value="PTS-HPr_like"/>
    <property type="match status" value="1"/>
</dbReference>
<dbReference type="Gene3D" id="3.30.1340.10">
    <property type="entry name" value="HPr-like"/>
    <property type="match status" value="1"/>
</dbReference>
<evidence type="ECO:0000313" key="6">
    <source>
        <dbReference type="Proteomes" id="UP000199315"/>
    </source>
</evidence>
<proteinExistence type="predicted"/>
<dbReference type="InterPro" id="IPR050399">
    <property type="entry name" value="HPr"/>
</dbReference>
<reference evidence="5 6" key="1">
    <citation type="submission" date="2016-09" db="EMBL/GenBank/DDBJ databases">
        <authorList>
            <person name="Capua I."/>
            <person name="De Benedictis P."/>
            <person name="Joannis T."/>
            <person name="Lombin L.H."/>
            <person name="Cattoli G."/>
        </authorList>
    </citation>
    <scope>NUCLEOTIDE SEQUENCE [LARGE SCALE GENOMIC DNA]</scope>
    <source>
        <strain evidence="5 6">GluBS11</strain>
    </source>
</reference>
<dbReference type="SUPFAM" id="SSF55594">
    <property type="entry name" value="HPr-like"/>
    <property type="match status" value="1"/>
</dbReference>
<evidence type="ECO:0000256" key="3">
    <source>
        <dbReference type="ARBA" id="ARBA00022683"/>
    </source>
</evidence>
<dbReference type="PROSITE" id="PS51350">
    <property type="entry name" value="PTS_HPR_DOM"/>
    <property type="match status" value="1"/>
</dbReference>
<dbReference type="GO" id="GO:0009401">
    <property type="term" value="P:phosphoenolpyruvate-dependent sugar phosphotransferase system"/>
    <property type="evidence" value="ECO:0007669"/>
    <property type="project" value="UniProtKB-KW"/>
</dbReference>
<dbReference type="OrthoDB" id="9809047at2"/>
<dbReference type="NCBIfam" id="TIGR01003">
    <property type="entry name" value="PTS_HPr_family"/>
    <property type="match status" value="1"/>
</dbReference>
<dbReference type="InterPro" id="IPR035895">
    <property type="entry name" value="HPr-like_sf"/>
</dbReference>
<evidence type="ECO:0000256" key="2">
    <source>
        <dbReference type="ARBA" id="ARBA00022490"/>
    </source>
</evidence>
<dbReference type="GO" id="GO:0005737">
    <property type="term" value="C:cytoplasm"/>
    <property type="evidence" value="ECO:0007669"/>
    <property type="project" value="UniProtKB-SubCell"/>
</dbReference>
<gene>
    <name evidence="5" type="ORF">SAMN05421730_100368</name>
</gene>
<dbReference type="AlphaFoldDB" id="A0A1D3TQN5"/>
<protein>
    <submittedName>
        <fullName evidence="5">Phosphocarrier protein</fullName>
    </submittedName>
</protein>
<dbReference type="STRING" id="1619234.SAMN05421730_100368"/>
<keyword evidence="2" id="KW-0963">Cytoplasm</keyword>
<evidence type="ECO:0000259" key="4">
    <source>
        <dbReference type="PROSITE" id="PS51350"/>
    </source>
</evidence>